<dbReference type="Proteomes" id="UP000095439">
    <property type="component" value="Unassembled WGS sequence"/>
</dbReference>
<proteinExistence type="predicted"/>
<dbReference type="EMBL" id="CYYY01000006">
    <property type="protein sequence ID" value="CUN83223.1"/>
    <property type="molecule type" value="Genomic_DNA"/>
</dbReference>
<reference evidence="2 3" key="1">
    <citation type="submission" date="2015-09" db="EMBL/GenBank/DDBJ databases">
        <authorList>
            <consortium name="Pathogen Informatics"/>
        </authorList>
    </citation>
    <scope>NUCLEOTIDE SEQUENCE [LARGE SCALE GENOMIC DNA]</scope>
    <source>
        <strain evidence="2 3">2789STDY5608866</strain>
    </source>
</reference>
<name>A0A174A4Y6_9FIRM</name>
<keyword evidence="1" id="KW-1133">Transmembrane helix</keyword>
<keyword evidence="1" id="KW-0472">Membrane</keyword>
<sequence>MICAMAGTAIVMSITAPLVKFFGHGNEGRGYLITMTIYGIAAMCIFFLTFAMQPDMIDYSEYKKNASVAGLIAAFQGFFVVC</sequence>
<feature type="transmembrane region" description="Helical" evidence="1">
    <location>
        <begin position="31"/>
        <end position="52"/>
    </location>
</feature>
<gene>
    <name evidence="2" type="ORF">ERS852423_01552</name>
</gene>
<evidence type="ECO:0000313" key="2">
    <source>
        <dbReference type="EMBL" id="CUN83223.1"/>
    </source>
</evidence>
<evidence type="ECO:0000256" key="1">
    <source>
        <dbReference type="SAM" id="Phobius"/>
    </source>
</evidence>
<accession>A0A174A4Y6</accession>
<keyword evidence="1" id="KW-0812">Transmembrane</keyword>
<protein>
    <submittedName>
        <fullName evidence="2">Putative symporter YagG</fullName>
    </submittedName>
</protein>
<evidence type="ECO:0000313" key="3">
    <source>
        <dbReference type="Proteomes" id="UP000095439"/>
    </source>
</evidence>
<organism evidence="2 3">
    <name type="scientific">Dorea longicatena</name>
    <dbReference type="NCBI Taxonomy" id="88431"/>
    <lineage>
        <taxon>Bacteria</taxon>
        <taxon>Bacillati</taxon>
        <taxon>Bacillota</taxon>
        <taxon>Clostridia</taxon>
        <taxon>Lachnospirales</taxon>
        <taxon>Lachnospiraceae</taxon>
        <taxon>Dorea</taxon>
    </lineage>
</organism>
<dbReference type="AlphaFoldDB" id="A0A174A4Y6"/>